<accession>A0ABY1BR09</accession>
<organism evidence="2 3">
    <name type="scientific">Pseudomonas cuatrocienegasensis</name>
    <dbReference type="NCBI Taxonomy" id="543360"/>
    <lineage>
        <taxon>Bacteria</taxon>
        <taxon>Pseudomonadati</taxon>
        <taxon>Pseudomonadota</taxon>
        <taxon>Gammaproteobacteria</taxon>
        <taxon>Pseudomonadales</taxon>
        <taxon>Pseudomonadaceae</taxon>
        <taxon>Pseudomonas</taxon>
    </lineage>
</organism>
<dbReference type="RefSeq" id="WP_069521945.1">
    <property type="nucleotide sequence ID" value="NZ_FOFP01000028.1"/>
</dbReference>
<dbReference type="EMBL" id="FOFP01000028">
    <property type="protein sequence ID" value="SER41433.1"/>
    <property type="molecule type" value="Genomic_DNA"/>
</dbReference>
<gene>
    <name evidence="2" type="ORF">SAMN05216600_12836</name>
</gene>
<dbReference type="Proteomes" id="UP000198512">
    <property type="component" value="Unassembled WGS sequence"/>
</dbReference>
<sequence>MSNRKNYTVLVAFPKGGGHWAKKGDTLELLDVEAMALRRAGRIKLTSEVTAEAPAAPVAEATPKKATAKE</sequence>
<evidence type="ECO:0000313" key="2">
    <source>
        <dbReference type="EMBL" id="SER41433.1"/>
    </source>
</evidence>
<keyword evidence="3" id="KW-1185">Reference proteome</keyword>
<proteinExistence type="predicted"/>
<protein>
    <submittedName>
        <fullName evidence="2">Uncharacterized protein</fullName>
    </submittedName>
</protein>
<comment type="caution">
    <text evidence="2">The sequence shown here is derived from an EMBL/GenBank/DDBJ whole genome shotgun (WGS) entry which is preliminary data.</text>
</comment>
<reference evidence="2 3" key="1">
    <citation type="submission" date="2016-10" db="EMBL/GenBank/DDBJ databases">
        <authorList>
            <person name="Varghese N."/>
            <person name="Submissions S."/>
        </authorList>
    </citation>
    <scope>NUCLEOTIDE SEQUENCE [LARGE SCALE GENOMIC DNA]</scope>
    <source>
        <strain evidence="2 3">CIP 109853</strain>
    </source>
</reference>
<evidence type="ECO:0000256" key="1">
    <source>
        <dbReference type="SAM" id="MobiDB-lite"/>
    </source>
</evidence>
<evidence type="ECO:0000313" key="3">
    <source>
        <dbReference type="Proteomes" id="UP000198512"/>
    </source>
</evidence>
<name>A0ABY1BR09_9PSED</name>
<feature type="region of interest" description="Disordered" evidence="1">
    <location>
        <begin position="51"/>
        <end position="70"/>
    </location>
</feature>